<dbReference type="GO" id="GO:0046872">
    <property type="term" value="F:metal ion binding"/>
    <property type="evidence" value="ECO:0007669"/>
    <property type="project" value="UniProtKB-KW"/>
</dbReference>
<dbReference type="RefSeq" id="WP_013278390.1">
    <property type="nucleotide sequence ID" value="NC_014378.1"/>
</dbReference>
<accession>D9QR04</accession>
<dbReference type="FunFam" id="3.60.40.10:FF:000002">
    <property type="entry name" value="Serine/threonine phosphatase stp"/>
    <property type="match status" value="1"/>
</dbReference>
<dbReference type="Pfam" id="PF13672">
    <property type="entry name" value="PP2C_2"/>
    <property type="match status" value="1"/>
</dbReference>
<evidence type="ECO:0000313" key="10">
    <source>
        <dbReference type="EMBL" id="ADL12945.1"/>
    </source>
</evidence>
<evidence type="ECO:0000256" key="3">
    <source>
        <dbReference type="ARBA" id="ARBA00022723"/>
    </source>
</evidence>
<evidence type="ECO:0000256" key="4">
    <source>
        <dbReference type="ARBA" id="ARBA00022801"/>
    </source>
</evidence>
<dbReference type="InterPro" id="IPR001932">
    <property type="entry name" value="PPM-type_phosphatase-like_dom"/>
</dbReference>
<dbReference type="CDD" id="cd00143">
    <property type="entry name" value="PP2Cc"/>
    <property type="match status" value="1"/>
</dbReference>
<evidence type="ECO:0000256" key="1">
    <source>
        <dbReference type="ARBA" id="ARBA00001936"/>
    </source>
</evidence>
<protein>
    <recommendedName>
        <fullName evidence="2">protein-serine/threonine phosphatase</fullName>
        <ecNumber evidence="2">3.1.3.16</ecNumber>
    </recommendedName>
</protein>
<dbReference type="OrthoDB" id="9801841at2"/>
<dbReference type="KEGG" id="aar:Acear_1435"/>
<dbReference type="PANTHER" id="PTHR13832:SF860">
    <property type="entry name" value="PROTEIN PHOSPHATASE PHPP"/>
    <property type="match status" value="1"/>
</dbReference>
<evidence type="ECO:0000256" key="7">
    <source>
        <dbReference type="ARBA" id="ARBA00047761"/>
    </source>
</evidence>
<dbReference type="SMART" id="SM00331">
    <property type="entry name" value="PP2C_SIG"/>
    <property type="match status" value="1"/>
</dbReference>
<name>D9QR04_ACEAZ</name>
<dbReference type="SMART" id="SM00332">
    <property type="entry name" value="PP2Cc"/>
    <property type="match status" value="1"/>
</dbReference>
<comment type="catalytic activity">
    <reaction evidence="8">
        <text>O-phospho-L-threonyl-[protein] + H2O = L-threonyl-[protein] + phosphate</text>
        <dbReference type="Rhea" id="RHEA:47004"/>
        <dbReference type="Rhea" id="RHEA-COMP:11060"/>
        <dbReference type="Rhea" id="RHEA-COMP:11605"/>
        <dbReference type="ChEBI" id="CHEBI:15377"/>
        <dbReference type="ChEBI" id="CHEBI:30013"/>
        <dbReference type="ChEBI" id="CHEBI:43474"/>
        <dbReference type="ChEBI" id="CHEBI:61977"/>
        <dbReference type="EC" id="3.1.3.16"/>
    </reaction>
</comment>
<evidence type="ECO:0000256" key="6">
    <source>
        <dbReference type="ARBA" id="ARBA00023211"/>
    </source>
</evidence>
<keyword evidence="5" id="KW-0904">Protein phosphatase</keyword>
<dbReference type="HOGENOM" id="CLU_034545_0_3_9"/>
<keyword evidence="3" id="KW-0479">Metal-binding</keyword>
<dbReference type="InterPro" id="IPR036457">
    <property type="entry name" value="PPM-type-like_dom_sf"/>
</dbReference>
<comment type="catalytic activity">
    <reaction evidence="7">
        <text>O-phospho-L-seryl-[protein] + H2O = L-seryl-[protein] + phosphate</text>
        <dbReference type="Rhea" id="RHEA:20629"/>
        <dbReference type="Rhea" id="RHEA-COMP:9863"/>
        <dbReference type="Rhea" id="RHEA-COMP:11604"/>
        <dbReference type="ChEBI" id="CHEBI:15377"/>
        <dbReference type="ChEBI" id="CHEBI:29999"/>
        <dbReference type="ChEBI" id="CHEBI:43474"/>
        <dbReference type="ChEBI" id="CHEBI:83421"/>
        <dbReference type="EC" id="3.1.3.16"/>
    </reaction>
</comment>
<dbReference type="STRING" id="574087.Acear_1435"/>
<feature type="domain" description="PPM-type phosphatase" evidence="9">
    <location>
        <begin position="2"/>
        <end position="235"/>
    </location>
</feature>
<dbReference type="InterPro" id="IPR015655">
    <property type="entry name" value="PP2C"/>
</dbReference>
<evidence type="ECO:0000259" key="9">
    <source>
        <dbReference type="PROSITE" id="PS51746"/>
    </source>
</evidence>
<organism evidence="10 11">
    <name type="scientific">Acetohalobium arabaticum (strain ATCC 49924 / DSM 5501 / Z-7288)</name>
    <dbReference type="NCBI Taxonomy" id="574087"/>
    <lineage>
        <taxon>Bacteria</taxon>
        <taxon>Bacillati</taxon>
        <taxon>Bacillota</taxon>
        <taxon>Clostridia</taxon>
        <taxon>Halanaerobiales</taxon>
        <taxon>Halobacteroidaceae</taxon>
        <taxon>Acetohalobium</taxon>
    </lineage>
</organism>
<keyword evidence="11" id="KW-1185">Reference proteome</keyword>
<evidence type="ECO:0000313" key="11">
    <source>
        <dbReference type="Proteomes" id="UP000001661"/>
    </source>
</evidence>
<dbReference type="AlphaFoldDB" id="D9QR04"/>
<dbReference type="PANTHER" id="PTHR13832">
    <property type="entry name" value="PROTEIN PHOSPHATASE 2C"/>
    <property type="match status" value="1"/>
</dbReference>
<evidence type="ECO:0000256" key="2">
    <source>
        <dbReference type="ARBA" id="ARBA00013081"/>
    </source>
</evidence>
<comment type="cofactor">
    <cofactor evidence="1">
        <name>Mn(2+)</name>
        <dbReference type="ChEBI" id="CHEBI:29035"/>
    </cofactor>
</comment>
<dbReference type="Gene3D" id="3.60.40.10">
    <property type="entry name" value="PPM-type phosphatase domain"/>
    <property type="match status" value="1"/>
</dbReference>
<dbReference type="eggNOG" id="COG0631">
    <property type="taxonomic scope" value="Bacteria"/>
</dbReference>
<dbReference type="SUPFAM" id="SSF81606">
    <property type="entry name" value="PP2C-like"/>
    <property type="match status" value="1"/>
</dbReference>
<dbReference type="Proteomes" id="UP000001661">
    <property type="component" value="Chromosome"/>
</dbReference>
<gene>
    <name evidence="10" type="ordered locus">Acear_1435</name>
</gene>
<dbReference type="EC" id="3.1.3.16" evidence="2"/>
<dbReference type="PROSITE" id="PS51746">
    <property type="entry name" value="PPM_2"/>
    <property type="match status" value="1"/>
</dbReference>
<dbReference type="GO" id="GO:0004722">
    <property type="term" value="F:protein serine/threonine phosphatase activity"/>
    <property type="evidence" value="ECO:0007669"/>
    <property type="project" value="UniProtKB-EC"/>
</dbReference>
<keyword evidence="6" id="KW-0464">Manganese</keyword>
<reference evidence="10 11" key="1">
    <citation type="journal article" date="2010" name="Stand. Genomic Sci.">
        <title>Complete genome sequence of Acetohalobium arabaticum type strain (Z-7288).</title>
        <authorList>
            <person name="Sikorski J."/>
            <person name="Lapidus A."/>
            <person name="Chertkov O."/>
            <person name="Lucas S."/>
            <person name="Copeland A."/>
            <person name="Glavina Del Rio T."/>
            <person name="Nolan M."/>
            <person name="Tice H."/>
            <person name="Cheng J.F."/>
            <person name="Han C."/>
            <person name="Brambilla E."/>
            <person name="Pitluck S."/>
            <person name="Liolios K."/>
            <person name="Ivanova N."/>
            <person name="Mavromatis K."/>
            <person name="Mikhailova N."/>
            <person name="Pati A."/>
            <person name="Bruce D."/>
            <person name="Detter C."/>
            <person name="Tapia R."/>
            <person name="Goodwin L."/>
            <person name="Chen A."/>
            <person name="Palaniappan K."/>
            <person name="Land M."/>
            <person name="Hauser L."/>
            <person name="Chang Y.J."/>
            <person name="Jeffries C.D."/>
            <person name="Rohde M."/>
            <person name="Goker M."/>
            <person name="Spring S."/>
            <person name="Woyke T."/>
            <person name="Bristow J."/>
            <person name="Eisen J.A."/>
            <person name="Markowitz V."/>
            <person name="Hugenholtz P."/>
            <person name="Kyrpides N.C."/>
            <person name="Klenk H.P."/>
        </authorList>
    </citation>
    <scope>NUCLEOTIDE SEQUENCE [LARGE SCALE GENOMIC DNA]</scope>
    <source>
        <strain evidence="11">ATCC 49924 / DSM 5501 / Z-7288</strain>
    </source>
</reference>
<dbReference type="EMBL" id="CP002105">
    <property type="protein sequence ID" value="ADL12945.1"/>
    <property type="molecule type" value="Genomic_DNA"/>
</dbReference>
<evidence type="ECO:0000256" key="8">
    <source>
        <dbReference type="ARBA" id="ARBA00048336"/>
    </source>
</evidence>
<sequence>MESGFKSDCGKIREQNEDNYLQTEQNGLKIFAVADGMGGHNAGEVASSIAIEMLRDHNFSFNRVPGDLIEVIEAINNQIKNKAEQNPEYQGMGTTLTAAVLSENQVYIGHVGDSRAYLLRNREFKQLTEDHSLVNRLVKDGKITAEEAKDHPQSNVLLQALGTESQVDIDLIELEAKTGDLFLLCSDGLNTMLSDREVKSILLEEKSLQQKADKLVQRAKEFGGYDNITINLFAVS</sequence>
<dbReference type="NCBIfam" id="NF033484">
    <property type="entry name" value="Stp1_PP2C_phos"/>
    <property type="match status" value="1"/>
</dbReference>
<keyword evidence="4 10" id="KW-0378">Hydrolase</keyword>
<proteinExistence type="predicted"/>
<evidence type="ECO:0000256" key="5">
    <source>
        <dbReference type="ARBA" id="ARBA00022912"/>
    </source>
</evidence>